<accession>A0ABS0TGQ4</accession>
<feature type="domain" description="Transposase IS200-like" evidence="1">
    <location>
        <begin position="5"/>
        <end position="117"/>
    </location>
</feature>
<dbReference type="SMART" id="SM01321">
    <property type="entry name" value="Y1_Tnp"/>
    <property type="match status" value="1"/>
</dbReference>
<comment type="caution">
    <text evidence="2">The sequence shown here is derived from an EMBL/GenBank/DDBJ whole genome shotgun (WGS) entry which is preliminary data.</text>
</comment>
<dbReference type="PANTHER" id="PTHR33360">
    <property type="entry name" value="TRANSPOSASE FOR INSERTION SEQUENCE ELEMENT IS200"/>
    <property type="match status" value="1"/>
</dbReference>
<dbReference type="NCBIfam" id="NF033573">
    <property type="entry name" value="transpos_IS200"/>
    <property type="match status" value="1"/>
</dbReference>
<evidence type="ECO:0000313" key="3">
    <source>
        <dbReference type="Proteomes" id="UP000635665"/>
    </source>
</evidence>
<proteinExistence type="predicted"/>
<name>A0ABS0TGQ4_9FLAO</name>
<gene>
    <name evidence="2" type="primary">tnpA</name>
    <name evidence="2" type="ORF">I6U50_05255</name>
</gene>
<evidence type="ECO:0000313" key="2">
    <source>
        <dbReference type="EMBL" id="MBI6119426.1"/>
    </source>
</evidence>
<organism evidence="2 3">
    <name type="scientific">Salegentibacter maritimus</name>
    <dbReference type="NCBI Taxonomy" id="2794347"/>
    <lineage>
        <taxon>Bacteria</taxon>
        <taxon>Pseudomonadati</taxon>
        <taxon>Bacteroidota</taxon>
        <taxon>Flavobacteriia</taxon>
        <taxon>Flavobacteriales</taxon>
        <taxon>Flavobacteriaceae</taxon>
        <taxon>Salegentibacter</taxon>
    </lineage>
</organism>
<dbReference type="Pfam" id="PF01797">
    <property type="entry name" value="Y1_Tnp"/>
    <property type="match status" value="1"/>
</dbReference>
<reference evidence="2 3" key="1">
    <citation type="submission" date="2020-12" db="EMBL/GenBank/DDBJ databases">
        <title>Salegentibacter orientalis sp. nov., isolated from costal sediment.</title>
        <authorList>
            <person name="Lian F.-B."/>
        </authorList>
    </citation>
    <scope>NUCLEOTIDE SEQUENCE [LARGE SCALE GENOMIC DNA]</scope>
    <source>
        <strain evidence="2 3">F60176</strain>
    </source>
</reference>
<evidence type="ECO:0000259" key="1">
    <source>
        <dbReference type="SMART" id="SM01321"/>
    </source>
</evidence>
<dbReference type="EMBL" id="JAEHNY010000004">
    <property type="protein sequence ID" value="MBI6119426.1"/>
    <property type="molecule type" value="Genomic_DNA"/>
</dbReference>
<dbReference type="Gene3D" id="3.30.70.1290">
    <property type="entry name" value="Transposase IS200-like"/>
    <property type="match status" value="1"/>
</dbReference>
<dbReference type="Proteomes" id="UP000635665">
    <property type="component" value="Unassembled WGS sequence"/>
</dbReference>
<dbReference type="PANTHER" id="PTHR33360:SF2">
    <property type="entry name" value="TRANSPOSASE FOR INSERTION SEQUENCE ELEMENT IS200"/>
    <property type="match status" value="1"/>
</dbReference>
<keyword evidence="3" id="KW-1185">Reference proteome</keyword>
<dbReference type="RefSeq" id="WP_193711699.1">
    <property type="nucleotide sequence ID" value="NZ_JAEHNY010000004.1"/>
</dbReference>
<sequence length="149" mass="17552">MGQSLSQMYIHLVFGTKFRYPYINENVSDSLHAYIAGILKNLESPALKINSVPDHIHILFRLSKNYSLAKVVEEVKKQSSKWMKEQGVTGFTWQGGYGAFSISSYKVEIVKNYIIRQQEHHKIVSYKDEVEKFIKDYKLNNYDTKYFWR</sequence>
<dbReference type="SUPFAM" id="SSF143422">
    <property type="entry name" value="Transposase IS200-like"/>
    <property type="match status" value="1"/>
</dbReference>
<dbReference type="InterPro" id="IPR036515">
    <property type="entry name" value="Transposase_17_sf"/>
</dbReference>
<protein>
    <submittedName>
        <fullName evidence="2">IS200/IS605 family transposase</fullName>
    </submittedName>
</protein>
<dbReference type="InterPro" id="IPR002686">
    <property type="entry name" value="Transposase_17"/>
</dbReference>